<dbReference type="RefSeq" id="WP_343251615.1">
    <property type="nucleotide sequence ID" value="NZ_HG937516.1"/>
</dbReference>
<dbReference type="Pfam" id="PF00128">
    <property type="entry name" value="Alpha-amylase"/>
    <property type="match status" value="1"/>
</dbReference>
<dbReference type="InterPro" id="IPR014756">
    <property type="entry name" value="Ig_E-set"/>
</dbReference>
<evidence type="ECO:0000259" key="3">
    <source>
        <dbReference type="SMART" id="SM00642"/>
    </source>
</evidence>
<dbReference type="InterPro" id="IPR017853">
    <property type="entry name" value="GH"/>
</dbReference>
<dbReference type="EMBL" id="HG937516">
    <property type="protein sequence ID" value="CDN40272.1"/>
    <property type="molecule type" value="Genomic_DNA"/>
</dbReference>
<keyword evidence="2" id="KW-0326">Glycosidase</keyword>
<dbReference type="CDD" id="cd02857">
    <property type="entry name" value="E_set_CDase_PDE_N"/>
    <property type="match status" value="1"/>
</dbReference>
<protein>
    <recommendedName>
        <fullName evidence="3">Glycosyl hydrolase family 13 catalytic domain-containing protein</fullName>
    </recommendedName>
</protein>
<dbReference type="AlphaFoldDB" id="A0A292II95"/>
<dbReference type="SUPFAM" id="SSF81296">
    <property type="entry name" value="E set domains"/>
    <property type="match status" value="1"/>
</dbReference>
<keyword evidence="1" id="KW-0378">Hydrolase</keyword>
<evidence type="ECO:0000256" key="1">
    <source>
        <dbReference type="ARBA" id="ARBA00022801"/>
    </source>
</evidence>
<evidence type="ECO:0000256" key="2">
    <source>
        <dbReference type="ARBA" id="ARBA00023295"/>
    </source>
</evidence>
<dbReference type="Pfam" id="PF02903">
    <property type="entry name" value="Alpha-amylase_N"/>
    <property type="match status" value="1"/>
</dbReference>
<dbReference type="SMART" id="SM00642">
    <property type="entry name" value="Aamy"/>
    <property type="match status" value="1"/>
</dbReference>
<evidence type="ECO:0000313" key="5">
    <source>
        <dbReference type="Proteomes" id="UP000261764"/>
    </source>
</evidence>
<dbReference type="Gene3D" id="3.90.400.10">
    <property type="entry name" value="Oligo-1,6-glucosidase, Domain 2"/>
    <property type="match status" value="1"/>
</dbReference>
<reference evidence="4 5" key="1">
    <citation type="journal article" date="2015" name="Clin. Infect. Dis.">
        <title>Genomic Investigations unmask Mycoplasma amphoriforme, a new respiratory pathogen.</title>
        <authorList>
            <person name="Gillespie S.H."/>
            <person name="Ling C.L."/>
            <person name="Oravcova K."/>
            <person name="Pinheiro M."/>
            <person name="Wells L."/>
            <person name="Bryant J.M."/>
            <person name="McHugh T.D."/>
            <person name="Bebear C."/>
            <person name="Webster D."/>
            <person name="Harris S.R."/>
            <person name="Seth-Smith H.M."/>
            <person name="Thomson N.R."/>
        </authorList>
    </citation>
    <scope>NUCLEOTIDE SEQUENCE [LARGE SCALE GENOMIC DNA]</scope>
    <source>
        <strain evidence="4 5">A39</strain>
    </source>
</reference>
<dbReference type="Gene3D" id="2.60.40.10">
    <property type="entry name" value="Immunoglobulins"/>
    <property type="match status" value="1"/>
</dbReference>
<dbReference type="Gene3D" id="3.20.20.80">
    <property type="entry name" value="Glycosidases"/>
    <property type="match status" value="1"/>
</dbReference>
<dbReference type="InterPro" id="IPR006047">
    <property type="entry name" value="GH13_cat_dom"/>
</dbReference>
<keyword evidence="5" id="KW-1185">Reference proteome</keyword>
<gene>
    <name evidence="4" type="ORF">MAMA39_01490</name>
</gene>
<dbReference type="InterPro" id="IPR004185">
    <property type="entry name" value="Glyco_hydro_13_lg-like_dom"/>
</dbReference>
<dbReference type="PANTHER" id="PTHR10357">
    <property type="entry name" value="ALPHA-AMYLASE FAMILY MEMBER"/>
    <property type="match status" value="1"/>
</dbReference>
<dbReference type="KEGG" id="mamp:MAMA39_01490"/>
<proteinExistence type="predicted"/>
<dbReference type="CDD" id="cd11338">
    <property type="entry name" value="AmyAc_CMD"/>
    <property type="match status" value="1"/>
</dbReference>
<accession>A0A292II95</accession>
<dbReference type="GO" id="GO:0005975">
    <property type="term" value="P:carbohydrate metabolic process"/>
    <property type="evidence" value="ECO:0007669"/>
    <property type="project" value="InterPro"/>
</dbReference>
<sequence length="567" mass="67892">MQIANDFIFHTPYWKMAYQADAKTLGVIIQVRKDVKVKNLILHYGDPYTVNQSRPKKSKTWKVWNVSFEQAMEFYVADQAFNYYRAYITISTNRLHYYFEIKTSKTTYYLTRFDLYDQQPKWIHDECYTWAYLTKGNLKTIPKWMPNTVWYQIFVDRFHKTSSKKRKPVEQWGTQPTRFNYFGGDLNGITVKLDYLQELGVSGLYLCPIFQAESNHKYDTTDYFRIEPDFGDEKDLKKLIDLAHKKGMKVMLDAVFNHSGWFFKPWQDVLKNLEKSKYKYWFFVNDFKQLEKLRESIDLSNEKNFRLDYYPYETFAFAAYMPRLNWNNLEVEKYLQKVVTKWTKMGIDGWRLDVANEPAFEFWRKFRVWTKSINPEIYILGEIWYDSTPWLAGDMFDGVMNYPLRGLILSAIFKPNKKTFETNFAKFLLSYNAYDMTGMFNILSSHDVPRLLTIFNQDEKKFLFAYQLLFLFSGSPCIFYGDEIGLSGQQDPDCRKCMQWDLSKQNKNLYQNLQKLIKWRKKNEVFAKGIWTLVPNRMANITTLIKIYKNNRVLIKINWSELTIELS</sequence>
<dbReference type="GO" id="GO:0004553">
    <property type="term" value="F:hydrolase activity, hydrolyzing O-glycosyl compounds"/>
    <property type="evidence" value="ECO:0007669"/>
    <property type="project" value="InterPro"/>
</dbReference>
<dbReference type="InterPro" id="IPR013783">
    <property type="entry name" value="Ig-like_fold"/>
</dbReference>
<evidence type="ECO:0000313" key="4">
    <source>
        <dbReference type="EMBL" id="CDN40272.1"/>
    </source>
</evidence>
<feature type="domain" description="Glycosyl hydrolase family 13 catalytic" evidence="3">
    <location>
        <begin position="152"/>
        <end position="520"/>
    </location>
</feature>
<dbReference type="PANTHER" id="PTHR10357:SF210">
    <property type="entry name" value="MALTODEXTRIN GLUCOSIDASE"/>
    <property type="match status" value="1"/>
</dbReference>
<dbReference type="SUPFAM" id="SSF51445">
    <property type="entry name" value="(Trans)glycosidases"/>
    <property type="match status" value="1"/>
</dbReference>
<name>A0A292II95_9MOLU</name>
<organism evidence="4 5">
    <name type="scientific">Mycoplasma amphoriforme A39</name>
    <dbReference type="NCBI Taxonomy" id="572419"/>
    <lineage>
        <taxon>Bacteria</taxon>
        <taxon>Bacillati</taxon>
        <taxon>Mycoplasmatota</taxon>
        <taxon>Mollicutes</taxon>
        <taxon>Mycoplasmataceae</taxon>
        <taxon>Mycoplasma</taxon>
    </lineage>
</organism>
<dbReference type="Proteomes" id="UP000261764">
    <property type="component" value="Chromosome I"/>
</dbReference>
<dbReference type="InterPro" id="IPR045857">
    <property type="entry name" value="O16G_dom_2"/>
</dbReference>